<gene>
    <name evidence="9 10" type="primary">cobD</name>
    <name evidence="10" type="ORF">C4B60_14070</name>
</gene>
<comment type="similarity">
    <text evidence="3 9">Belongs to the CobD/CbiB family.</text>
</comment>
<accession>A0A2S5G9R4</accession>
<comment type="pathway">
    <text evidence="2 9">Cofactor biosynthesis; adenosylcobalamin biosynthesis.</text>
</comment>
<organism evidence="10 11">
    <name type="scientific">Jeotgalibacillus proteolyticus</name>
    <dbReference type="NCBI Taxonomy" id="2082395"/>
    <lineage>
        <taxon>Bacteria</taxon>
        <taxon>Bacillati</taxon>
        <taxon>Bacillota</taxon>
        <taxon>Bacilli</taxon>
        <taxon>Bacillales</taxon>
        <taxon>Caryophanaceae</taxon>
        <taxon>Jeotgalibacillus</taxon>
    </lineage>
</organism>
<dbReference type="PANTHER" id="PTHR34308">
    <property type="entry name" value="COBALAMIN BIOSYNTHESIS PROTEIN CBIB"/>
    <property type="match status" value="1"/>
</dbReference>
<evidence type="ECO:0000256" key="1">
    <source>
        <dbReference type="ARBA" id="ARBA00004651"/>
    </source>
</evidence>
<dbReference type="GO" id="GO:0048472">
    <property type="term" value="F:threonine-phosphate decarboxylase activity"/>
    <property type="evidence" value="ECO:0007669"/>
    <property type="project" value="InterPro"/>
</dbReference>
<dbReference type="InterPro" id="IPR004485">
    <property type="entry name" value="Cobalamin_biosynth_CobD/CbiB"/>
</dbReference>
<keyword evidence="8 9" id="KW-0472">Membrane</keyword>
<dbReference type="NCBIfam" id="TIGR00380">
    <property type="entry name" value="cobal_cbiB"/>
    <property type="match status" value="1"/>
</dbReference>
<keyword evidence="11" id="KW-1185">Reference proteome</keyword>
<dbReference type="OrthoDB" id="9811967at2"/>
<keyword evidence="5 9" id="KW-0169">Cobalamin biosynthesis</keyword>
<comment type="caution">
    <text evidence="9">Lacks conserved residue(s) required for the propagation of feature annotation.</text>
</comment>
<evidence type="ECO:0000256" key="7">
    <source>
        <dbReference type="ARBA" id="ARBA00022989"/>
    </source>
</evidence>
<evidence type="ECO:0000256" key="2">
    <source>
        <dbReference type="ARBA" id="ARBA00004953"/>
    </source>
</evidence>
<keyword evidence="7 9" id="KW-1133">Transmembrane helix</keyword>
<sequence length="322" mass="35790">MLTHLLAATIALLLDRLIGDPPHWPHPVRWIGAFSLFLEKRFNKGSNRKAMGVLHLLIILCAVGLIAFGIMWAGYSLHWAAGFSLEVLFMTSALAKKSLQEAAREVLIPLEKGNLIDARMKLSWIVGRDTEDLDEAEITRGTVETIAENTSDGITAPLFWAIILGAPGIWLYKAINTCDSMVGYRNERFEYYGFASAKMDDFVNWVPSRITGLLMLFTRKPEAAAKRMTLIRMLPSESKKHPSPNSGWGEAAVALLLSIQLGGRNTYKGVPSFRPKIGHGRLKVNKLHIDQTLSIMNRTVLLFIVLFWIGGGIIYGITAAWS</sequence>
<dbReference type="HAMAP" id="MF_00024">
    <property type="entry name" value="CobD_CbiB"/>
    <property type="match status" value="1"/>
</dbReference>
<evidence type="ECO:0000313" key="10">
    <source>
        <dbReference type="EMBL" id="PPA69665.1"/>
    </source>
</evidence>
<feature type="transmembrane region" description="Helical" evidence="9">
    <location>
        <begin position="50"/>
        <end position="71"/>
    </location>
</feature>
<dbReference type="PANTHER" id="PTHR34308:SF1">
    <property type="entry name" value="COBALAMIN BIOSYNTHESIS PROTEIN CBIB"/>
    <property type="match status" value="1"/>
</dbReference>
<dbReference type="RefSeq" id="WP_104058658.1">
    <property type="nucleotide sequence ID" value="NZ_PREZ01000005.1"/>
</dbReference>
<dbReference type="Pfam" id="PF03186">
    <property type="entry name" value="CobD_Cbib"/>
    <property type="match status" value="1"/>
</dbReference>
<evidence type="ECO:0000256" key="6">
    <source>
        <dbReference type="ARBA" id="ARBA00022692"/>
    </source>
</evidence>
<proteinExistence type="inferred from homology"/>
<dbReference type="UniPathway" id="UPA00148"/>
<keyword evidence="6 9" id="KW-0812">Transmembrane</keyword>
<evidence type="ECO:0000256" key="4">
    <source>
        <dbReference type="ARBA" id="ARBA00022475"/>
    </source>
</evidence>
<dbReference type="GO" id="GO:0005886">
    <property type="term" value="C:plasma membrane"/>
    <property type="evidence" value="ECO:0007669"/>
    <property type="project" value="UniProtKB-SubCell"/>
</dbReference>
<dbReference type="GO" id="GO:0015420">
    <property type="term" value="F:ABC-type vitamin B12 transporter activity"/>
    <property type="evidence" value="ECO:0007669"/>
    <property type="project" value="UniProtKB-UniRule"/>
</dbReference>
<name>A0A2S5G9R4_9BACL</name>
<feature type="transmembrane region" description="Helical" evidence="9">
    <location>
        <begin position="300"/>
        <end position="321"/>
    </location>
</feature>
<dbReference type="EMBL" id="PREZ01000005">
    <property type="protein sequence ID" value="PPA69665.1"/>
    <property type="molecule type" value="Genomic_DNA"/>
</dbReference>
<protein>
    <recommendedName>
        <fullName evidence="9">Cobalamin biosynthesis protein CobD</fullName>
    </recommendedName>
</protein>
<evidence type="ECO:0000256" key="3">
    <source>
        <dbReference type="ARBA" id="ARBA00006263"/>
    </source>
</evidence>
<comment type="function">
    <text evidence="9">Converts cobyric acid to cobinamide by the addition of aminopropanol on the F carboxylic group.</text>
</comment>
<reference evidence="10 11" key="1">
    <citation type="submission" date="2018-02" db="EMBL/GenBank/DDBJ databases">
        <title>Jeotgalibacillus proteolyticum sp. nov. a protease producing bacterium isolated from ocean sediments of Laizhou Bay.</title>
        <authorList>
            <person name="Li Y."/>
        </authorList>
    </citation>
    <scope>NUCLEOTIDE SEQUENCE [LARGE SCALE GENOMIC DNA]</scope>
    <source>
        <strain evidence="10 11">22-7</strain>
    </source>
</reference>
<comment type="caution">
    <text evidence="10">The sequence shown here is derived from an EMBL/GenBank/DDBJ whole genome shotgun (WGS) entry which is preliminary data.</text>
</comment>
<dbReference type="GO" id="GO:0009236">
    <property type="term" value="P:cobalamin biosynthetic process"/>
    <property type="evidence" value="ECO:0007669"/>
    <property type="project" value="UniProtKB-UniRule"/>
</dbReference>
<comment type="subcellular location">
    <subcellularLocation>
        <location evidence="1 9">Cell membrane</location>
        <topology evidence="1 9">Multi-pass membrane protein</topology>
    </subcellularLocation>
</comment>
<dbReference type="AlphaFoldDB" id="A0A2S5G9R4"/>
<dbReference type="Proteomes" id="UP000239047">
    <property type="component" value="Unassembled WGS sequence"/>
</dbReference>
<evidence type="ECO:0000256" key="5">
    <source>
        <dbReference type="ARBA" id="ARBA00022573"/>
    </source>
</evidence>
<evidence type="ECO:0000256" key="8">
    <source>
        <dbReference type="ARBA" id="ARBA00023136"/>
    </source>
</evidence>
<keyword evidence="4 9" id="KW-1003">Cell membrane</keyword>
<evidence type="ECO:0000313" key="11">
    <source>
        <dbReference type="Proteomes" id="UP000239047"/>
    </source>
</evidence>
<evidence type="ECO:0000256" key="9">
    <source>
        <dbReference type="HAMAP-Rule" id="MF_00024"/>
    </source>
</evidence>